<accession>X1RDT4</accession>
<dbReference type="AlphaFoldDB" id="X1RDT4"/>
<sequence length="94" mass="10638">MPIVAPWEWESFSEQDRAILKVLVRAGRGGLTTTGIAKALGLESPEGSGRVMVYKRLKRITKISERMKGASLVLPDGRQWVMNWDDYDFAQLEE</sequence>
<proteinExistence type="predicted"/>
<protein>
    <submittedName>
        <fullName evidence="1">Uncharacterized protein</fullName>
    </submittedName>
</protein>
<dbReference type="EMBL" id="BARW01014698">
    <property type="protein sequence ID" value="GAI78897.1"/>
    <property type="molecule type" value="Genomic_DNA"/>
</dbReference>
<evidence type="ECO:0000313" key="1">
    <source>
        <dbReference type="EMBL" id="GAI78897.1"/>
    </source>
</evidence>
<gene>
    <name evidence="1" type="ORF">S12H4_25985</name>
</gene>
<organism evidence="1">
    <name type="scientific">marine sediment metagenome</name>
    <dbReference type="NCBI Taxonomy" id="412755"/>
    <lineage>
        <taxon>unclassified sequences</taxon>
        <taxon>metagenomes</taxon>
        <taxon>ecological metagenomes</taxon>
    </lineage>
</organism>
<reference evidence="1" key="1">
    <citation type="journal article" date="2014" name="Front. Microbiol.">
        <title>High frequency of phylogenetically diverse reductive dehalogenase-homologous genes in deep subseafloor sedimentary metagenomes.</title>
        <authorList>
            <person name="Kawai M."/>
            <person name="Futagami T."/>
            <person name="Toyoda A."/>
            <person name="Takaki Y."/>
            <person name="Nishi S."/>
            <person name="Hori S."/>
            <person name="Arai W."/>
            <person name="Tsubouchi T."/>
            <person name="Morono Y."/>
            <person name="Uchiyama I."/>
            <person name="Ito T."/>
            <person name="Fujiyama A."/>
            <person name="Inagaki F."/>
            <person name="Takami H."/>
        </authorList>
    </citation>
    <scope>NUCLEOTIDE SEQUENCE</scope>
    <source>
        <strain evidence="1">Expedition CK06-06</strain>
    </source>
</reference>
<comment type="caution">
    <text evidence="1">The sequence shown here is derived from an EMBL/GenBank/DDBJ whole genome shotgun (WGS) entry which is preliminary data.</text>
</comment>
<name>X1RDT4_9ZZZZ</name>